<keyword evidence="2" id="KW-0408">Iron</keyword>
<dbReference type="GO" id="GO:0046872">
    <property type="term" value="F:metal ion binding"/>
    <property type="evidence" value="ECO:0007669"/>
    <property type="project" value="UniProtKB-KW"/>
</dbReference>
<keyword evidence="1" id="KW-0479">Metal-binding</keyword>
<feature type="domain" description="4Fe-4S ferredoxin-type" evidence="5">
    <location>
        <begin position="118"/>
        <end position="150"/>
    </location>
</feature>
<evidence type="ECO:0000256" key="4">
    <source>
        <dbReference type="SAM" id="MobiDB-lite"/>
    </source>
</evidence>
<organism evidence="6 7">
    <name type="scientific">Leptospira sarikeiensis</name>
    <dbReference type="NCBI Taxonomy" id="2484943"/>
    <lineage>
        <taxon>Bacteria</taxon>
        <taxon>Pseudomonadati</taxon>
        <taxon>Spirochaetota</taxon>
        <taxon>Spirochaetia</taxon>
        <taxon>Leptospirales</taxon>
        <taxon>Leptospiraceae</taxon>
        <taxon>Leptospira</taxon>
    </lineage>
</organism>
<evidence type="ECO:0000256" key="3">
    <source>
        <dbReference type="ARBA" id="ARBA00023014"/>
    </source>
</evidence>
<feature type="region of interest" description="Disordered" evidence="4">
    <location>
        <begin position="35"/>
        <end position="63"/>
    </location>
</feature>
<dbReference type="InterPro" id="IPR017896">
    <property type="entry name" value="4Fe4S_Fe-S-bd"/>
</dbReference>
<name>A0A4R9K850_9LEPT</name>
<evidence type="ECO:0000313" key="6">
    <source>
        <dbReference type="EMBL" id="TGL60865.1"/>
    </source>
</evidence>
<dbReference type="PROSITE" id="PS00198">
    <property type="entry name" value="4FE4S_FER_1"/>
    <property type="match status" value="2"/>
</dbReference>
<feature type="compositionally biased region" description="Basic and acidic residues" evidence="4">
    <location>
        <begin position="35"/>
        <end position="57"/>
    </location>
</feature>
<gene>
    <name evidence="6" type="ORF">EHQ64_13730</name>
</gene>
<dbReference type="Gene3D" id="3.30.70.20">
    <property type="match status" value="2"/>
</dbReference>
<feature type="domain" description="4Fe-4S ferredoxin-type" evidence="5">
    <location>
        <begin position="81"/>
        <end position="110"/>
    </location>
</feature>
<dbReference type="PROSITE" id="PS51379">
    <property type="entry name" value="4FE4S_FER_2"/>
    <property type="match status" value="3"/>
</dbReference>
<evidence type="ECO:0000256" key="1">
    <source>
        <dbReference type="ARBA" id="ARBA00022723"/>
    </source>
</evidence>
<accession>A0A4R9K850</accession>
<evidence type="ECO:0000256" key="2">
    <source>
        <dbReference type="ARBA" id="ARBA00023004"/>
    </source>
</evidence>
<evidence type="ECO:0000313" key="7">
    <source>
        <dbReference type="Proteomes" id="UP000297762"/>
    </source>
</evidence>
<comment type="caution">
    <text evidence="6">The sequence shown here is derived from an EMBL/GenBank/DDBJ whole genome shotgun (WGS) entry which is preliminary data.</text>
</comment>
<feature type="domain" description="4Fe-4S ferredoxin-type" evidence="5">
    <location>
        <begin position="193"/>
        <end position="221"/>
    </location>
</feature>
<sequence>MNRKDFFRKGLAKAFSVVEEGVNEVADTWKSVVEEDKKETAKTSVKESAPKKSELKVPKPKTTKSKFKGFRNLQFPPGADATGKRFFSKCTACADCIYACPYSVLFPVPDDKTGKHFPHMDVNLNACMLCKDYPCISACETGALIPYKEDQLPKFGKAKGFFQHCINSRTGEKTCETCAITCPIPNVVQFKGNKPSFSKDCVGCGLCVSSCPTFPKAIQVQ</sequence>
<dbReference type="Pfam" id="PF12838">
    <property type="entry name" value="Fer4_7"/>
    <property type="match status" value="1"/>
</dbReference>
<proteinExistence type="predicted"/>
<dbReference type="SUPFAM" id="SSF54862">
    <property type="entry name" value="4Fe-4S ferredoxins"/>
    <property type="match status" value="1"/>
</dbReference>
<dbReference type="OrthoDB" id="9796486at2"/>
<dbReference type="RefSeq" id="WP_135650117.1">
    <property type="nucleotide sequence ID" value="NZ_RQGF01000028.1"/>
</dbReference>
<dbReference type="GO" id="GO:0051536">
    <property type="term" value="F:iron-sulfur cluster binding"/>
    <property type="evidence" value="ECO:0007669"/>
    <property type="project" value="UniProtKB-KW"/>
</dbReference>
<evidence type="ECO:0000259" key="5">
    <source>
        <dbReference type="PROSITE" id="PS51379"/>
    </source>
</evidence>
<protein>
    <submittedName>
        <fullName evidence="6">4Fe-4S dicluster domain-containing protein</fullName>
    </submittedName>
</protein>
<dbReference type="Proteomes" id="UP000297762">
    <property type="component" value="Unassembled WGS sequence"/>
</dbReference>
<dbReference type="Pfam" id="PF00037">
    <property type="entry name" value="Fer4"/>
    <property type="match status" value="1"/>
</dbReference>
<keyword evidence="7" id="KW-1185">Reference proteome</keyword>
<dbReference type="AlphaFoldDB" id="A0A4R9K850"/>
<dbReference type="EMBL" id="RQGF01000028">
    <property type="protein sequence ID" value="TGL60865.1"/>
    <property type="molecule type" value="Genomic_DNA"/>
</dbReference>
<dbReference type="InterPro" id="IPR017900">
    <property type="entry name" value="4Fe4S_Fe_S_CS"/>
</dbReference>
<keyword evidence="3" id="KW-0411">Iron-sulfur</keyword>
<reference evidence="6" key="1">
    <citation type="journal article" date="2019" name="PLoS Negl. Trop. Dis.">
        <title>Revisiting the worldwide diversity of Leptospira species in the environment.</title>
        <authorList>
            <person name="Vincent A.T."/>
            <person name="Schiettekatte O."/>
            <person name="Bourhy P."/>
            <person name="Veyrier F.J."/>
            <person name="Picardeau M."/>
        </authorList>
    </citation>
    <scope>NUCLEOTIDE SEQUENCE [LARGE SCALE GENOMIC DNA]</scope>
    <source>
        <strain evidence="6">201702455</strain>
    </source>
</reference>